<accession>W6JY03</accession>
<protein>
    <recommendedName>
        <fullName evidence="2">DUF6891 domain-containing protein</fullName>
    </recommendedName>
</protein>
<dbReference type="STRING" id="1193182.BN11_3600004"/>
<sequence length="216" mass="23538">MGIFEALRGRGEEAESMPGTAGLASDPADEVTDAELRDRAADYVLPGFLDREEATVALRDYFELADDDPRPGQVIDQLWAARLAEQETWTERSDYQRLESAFDRLGSEGVLTRTNFTCCQNCGTTEIDDERTPAPAADYPWREWAYAFFHQQDAERLAEGPTVLMLSFSAFRPAADLDPELLAAAAAGDDGARRKVASGPTAASANSLWGPSATPV</sequence>
<feature type="region of interest" description="Disordered" evidence="1">
    <location>
        <begin position="193"/>
        <end position="216"/>
    </location>
</feature>
<dbReference type="RefSeq" id="WP_083433839.1">
    <property type="nucleotide sequence ID" value="NZ_HG764815.1"/>
</dbReference>
<feature type="region of interest" description="Disordered" evidence="1">
    <location>
        <begin position="1"/>
        <end position="28"/>
    </location>
</feature>
<dbReference type="AlphaFoldDB" id="W6JY03"/>
<feature type="compositionally biased region" description="Polar residues" evidence="1">
    <location>
        <begin position="201"/>
        <end position="216"/>
    </location>
</feature>
<name>W6JY03_9MICO</name>
<feature type="domain" description="DUF6891" evidence="2">
    <location>
        <begin position="33"/>
        <end position="173"/>
    </location>
</feature>
<comment type="caution">
    <text evidence="3">The sequence shown here is derived from an EMBL/GenBank/DDBJ whole genome shotgun (WGS) entry which is preliminary data.</text>
</comment>
<dbReference type="EMBL" id="CAJA01000291">
    <property type="protein sequence ID" value="CCH73992.1"/>
    <property type="molecule type" value="Genomic_DNA"/>
</dbReference>
<reference evidence="3 4" key="1">
    <citation type="journal article" date="2013" name="ISME J.">
        <title>A metabolic model for members of the genus Tetrasphaera involved in enhanced biological phosphorus removal.</title>
        <authorList>
            <person name="Kristiansen R."/>
            <person name="Nguyen H.T.T."/>
            <person name="Saunders A.M."/>
            <person name="Nielsen J.L."/>
            <person name="Wimmer R."/>
            <person name="Le V.Q."/>
            <person name="McIlroy S.J."/>
            <person name="Petrovski S."/>
            <person name="Seviour R.J."/>
            <person name="Calteau A."/>
            <person name="Nielsen K.L."/>
            <person name="Nielsen P.H."/>
        </authorList>
    </citation>
    <scope>NUCLEOTIDE SEQUENCE [LARGE SCALE GENOMIC DNA]</scope>
    <source>
        <strain evidence="3 4">Ben110</strain>
    </source>
</reference>
<organism evidence="3 4">
    <name type="scientific">Nostocoides australiense Ben110</name>
    <dbReference type="NCBI Taxonomy" id="1193182"/>
    <lineage>
        <taxon>Bacteria</taxon>
        <taxon>Bacillati</taxon>
        <taxon>Actinomycetota</taxon>
        <taxon>Actinomycetes</taxon>
        <taxon>Micrococcales</taxon>
        <taxon>Intrasporangiaceae</taxon>
        <taxon>Nostocoides</taxon>
    </lineage>
</organism>
<evidence type="ECO:0000259" key="2">
    <source>
        <dbReference type="Pfam" id="PF21831"/>
    </source>
</evidence>
<evidence type="ECO:0000313" key="3">
    <source>
        <dbReference type="EMBL" id="CCH73992.1"/>
    </source>
</evidence>
<dbReference type="OrthoDB" id="5515732at2"/>
<proteinExistence type="predicted"/>
<dbReference type="Proteomes" id="UP000035763">
    <property type="component" value="Unassembled WGS sequence"/>
</dbReference>
<keyword evidence="4" id="KW-1185">Reference proteome</keyword>
<evidence type="ECO:0000313" key="4">
    <source>
        <dbReference type="Proteomes" id="UP000035763"/>
    </source>
</evidence>
<gene>
    <name evidence="3" type="ORF">BN11_3600004</name>
</gene>
<dbReference type="Pfam" id="PF21831">
    <property type="entry name" value="DUF6891"/>
    <property type="match status" value="1"/>
</dbReference>
<dbReference type="InterPro" id="IPR054186">
    <property type="entry name" value="DUF6891"/>
</dbReference>
<evidence type="ECO:0000256" key="1">
    <source>
        <dbReference type="SAM" id="MobiDB-lite"/>
    </source>
</evidence>